<feature type="domain" description="Spermatogenesis-associated protein 2 PUB-like" evidence="2">
    <location>
        <begin position="15"/>
        <end position="160"/>
    </location>
</feature>
<name>G5BRY5_HETGA</name>
<proteinExistence type="inferred from homology"/>
<dbReference type="AlphaFoldDB" id="G5BRY5"/>
<dbReference type="CDD" id="cd19757">
    <property type="entry name" value="Bbox1"/>
    <property type="match status" value="1"/>
</dbReference>
<dbReference type="SUPFAM" id="SSF143503">
    <property type="entry name" value="PUG domain-like"/>
    <property type="match status" value="1"/>
</dbReference>
<dbReference type="EMBL" id="JH171568">
    <property type="protein sequence ID" value="EHB12046.1"/>
    <property type="molecule type" value="Genomic_DNA"/>
</dbReference>
<dbReference type="GO" id="GO:0010803">
    <property type="term" value="P:regulation of tumor necrosis factor-mediated signaling pathway"/>
    <property type="evidence" value="ECO:0007669"/>
    <property type="project" value="TreeGrafter"/>
</dbReference>
<protein>
    <submittedName>
        <fullName evidence="3">Spermatogenesis-associated protein 2</fullName>
    </submittedName>
</protein>
<evidence type="ECO:0000313" key="3">
    <source>
        <dbReference type="EMBL" id="EHB12046.1"/>
    </source>
</evidence>
<dbReference type="GO" id="GO:0005737">
    <property type="term" value="C:cytoplasm"/>
    <property type="evidence" value="ECO:0007669"/>
    <property type="project" value="TreeGrafter"/>
</dbReference>
<dbReference type="InParanoid" id="G5BRY5"/>
<dbReference type="Pfam" id="PF21388">
    <property type="entry name" value="SPATA2_PUB-like"/>
    <property type="match status" value="1"/>
</dbReference>
<dbReference type="PANTHER" id="PTHR15326:SF8">
    <property type="entry name" value="SPERMATOGENESIS-ASSOCIATED PROTEIN 2"/>
    <property type="match status" value="1"/>
</dbReference>
<gene>
    <name evidence="3" type="ORF">GW7_11427</name>
</gene>
<sequence length="229" mass="26349">MGKPRSMDTKYKDDLFRLYVQFHEGKVDTTPSKQQPGSNEYLRVAASTLLSLHKVDPFYRFRLIQFYEVVESSLCSLRSSSLRALHCAFSVLETVSINLFLYPWKKEFRSIKTYTGPFVYYVKSTLLEEDIRAILSYMGYTPELGTMYKLKELVESLQSKPSTAATSRCGFCNRPGAANTCTQCSKVSCDACLSAYHYDPCCKKSELHKFMPNNQLNYKSIQFSHLVYR</sequence>
<dbReference type="Gene3D" id="1.20.58.2190">
    <property type="match status" value="1"/>
</dbReference>
<accession>G5BRY5</accession>
<dbReference type="GO" id="GO:0060544">
    <property type="term" value="P:regulation of necroptotic process"/>
    <property type="evidence" value="ECO:0007669"/>
    <property type="project" value="TreeGrafter"/>
</dbReference>
<dbReference type="GO" id="GO:1990108">
    <property type="term" value="P:protein linear deubiquitination"/>
    <property type="evidence" value="ECO:0007669"/>
    <property type="project" value="TreeGrafter"/>
</dbReference>
<evidence type="ECO:0000259" key="2">
    <source>
        <dbReference type="Pfam" id="PF21388"/>
    </source>
</evidence>
<evidence type="ECO:0000256" key="1">
    <source>
        <dbReference type="ARBA" id="ARBA00038142"/>
    </source>
</evidence>
<dbReference type="STRING" id="10181.G5BRY5"/>
<organism evidence="3 4">
    <name type="scientific">Heterocephalus glaber</name>
    <name type="common">Naked mole rat</name>
    <dbReference type="NCBI Taxonomy" id="10181"/>
    <lineage>
        <taxon>Eukaryota</taxon>
        <taxon>Metazoa</taxon>
        <taxon>Chordata</taxon>
        <taxon>Craniata</taxon>
        <taxon>Vertebrata</taxon>
        <taxon>Euteleostomi</taxon>
        <taxon>Mammalia</taxon>
        <taxon>Eutheria</taxon>
        <taxon>Euarchontoglires</taxon>
        <taxon>Glires</taxon>
        <taxon>Rodentia</taxon>
        <taxon>Hystricomorpha</taxon>
        <taxon>Bathyergidae</taxon>
        <taxon>Heterocephalus</taxon>
    </lineage>
</organism>
<dbReference type="Proteomes" id="UP000006813">
    <property type="component" value="Unassembled WGS sequence"/>
</dbReference>
<comment type="similarity">
    <text evidence="1">Belongs to the SPATA2 family.</text>
</comment>
<dbReference type="GO" id="GO:0070536">
    <property type="term" value="P:protein K63-linked deubiquitination"/>
    <property type="evidence" value="ECO:0007669"/>
    <property type="project" value="TreeGrafter"/>
</dbReference>
<dbReference type="InterPro" id="IPR048839">
    <property type="entry name" value="SPATA2_PUB-like"/>
</dbReference>
<evidence type="ECO:0000313" key="4">
    <source>
        <dbReference type="Proteomes" id="UP000006813"/>
    </source>
</evidence>
<dbReference type="InterPro" id="IPR036339">
    <property type="entry name" value="PUB-like_dom_sf"/>
</dbReference>
<dbReference type="PANTHER" id="PTHR15326">
    <property type="entry name" value="SPERMATOGENESIS-ASSOCIATED PROTEIN 2/TAMOZHENNIC"/>
    <property type="match status" value="1"/>
</dbReference>
<reference evidence="3 4" key="1">
    <citation type="journal article" date="2011" name="Nature">
        <title>Genome sequencing reveals insights into physiology and longevity of the naked mole rat.</title>
        <authorList>
            <person name="Kim E.B."/>
            <person name="Fang X."/>
            <person name="Fushan A.A."/>
            <person name="Huang Z."/>
            <person name="Lobanov A.V."/>
            <person name="Han L."/>
            <person name="Marino S.M."/>
            <person name="Sun X."/>
            <person name="Turanov A.A."/>
            <person name="Yang P."/>
            <person name="Yim S.H."/>
            <person name="Zhao X."/>
            <person name="Kasaikina M.V."/>
            <person name="Stoletzki N."/>
            <person name="Peng C."/>
            <person name="Polak P."/>
            <person name="Xiong Z."/>
            <person name="Kiezun A."/>
            <person name="Zhu Y."/>
            <person name="Chen Y."/>
            <person name="Kryukov G.V."/>
            <person name="Zhang Q."/>
            <person name="Peshkin L."/>
            <person name="Yang L."/>
            <person name="Bronson R.T."/>
            <person name="Buffenstein R."/>
            <person name="Wang B."/>
            <person name="Han C."/>
            <person name="Li Q."/>
            <person name="Chen L."/>
            <person name="Zhao W."/>
            <person name="Sunyaev S.R."/>
            <person name="Park T.J."/>
            <person name="Zhang G."/>
            <person name="Wang J."/>
            <person name="Gladyshev V.N."/>
        </authorList>
    </citation>
    <scope>NUCLEOTIDE SEQUENCE [LARGE SCALE GENOMIC DNA]</scope>
</reference>